<sequence length="353" mass="37844">MVDAVPQIEHGTLKSFKIGKYGFVYTASGEEALFLPAECPLAADIEVGQPVQFFTKDSDRGKRAYCVRRPCNFGNLKSYNPTKFGFITTAEGDEALFYPQDVVTGHTLQPGDSVEFDVKVGQRGKQALNVAKLGAVVVTRNRPAPMNLPFPAPIMPAQVGASLFSGQPPFFSAPQPQKPQLLGKQRGLVKSFNTTKGYGFVVLSSGEEALVNAVNIVDGVALQQNDVVDFDLQVTPKGKRAINVTKSLSALPNQPQAQSFANTGPLAVVPATASAPVGGGTRETGTVKSYNPTKGYGFIYTAQGDEALVYKDHIHGTETLEASETVEYEIMHSGKGKRAINVKKLAGGRFKPY</sequence>
<dbReference type="PRINTS" id="PR00050">
    <property type="entry name" value="COLDSHOCK"/>
</dbReference>
<dbReference type="InterPro" id="IPR011129">
    <property type="entry name" value="CSD"/>
</dbReference>
<organism evidence="2">
    <name type="scientific">Eutreptiella gymnastica</name>
    <dbReference type="NCBI Taxonomy" id="73025"/>
    <lineage>
        <taxon>Eukaryota</taxon>
        <taxon>Discoba</taxon>
        <taxon>Euglenozoa</taxon>
        <taxon>Euglenida</taxon>
        <taxon>Spirocuta</taxon>
        <taxon>Euglenophyceae</taxon>
        <taxon>Eutreptiales</taxon>
        <taxon>Eutreptiaceae</taxon>
        <taxon>Eutreptiella</taxon>
    </lineage>
</organism>
<dbReference type="EMBL" id="HBJA01074105">
    <property type="protein sequence ID" value="CAE0814849.1"/>
    <property type="molecule type" value="Transcribed_RNA"/>
</dbReference>
<dbReference type="PROSITE" id="PS51857">
    <property type="entry name" value="CSD_2"/>
    <property type="match status" value="3"/>
</dbReference>
<accession>A0A7S4D3A3</accession>
<dbReference type="SUPFAM" id="SSF50249">
    <property type="entry name" value="Nucleic acid-binding proteins"/>
    <property type="match status" value="4"/>
</dbReference>
<reference evidence="2" key="1">
    <citation type="submission" date="2021-01" db="EMBL/GenBank/DDBJ databases">
        <authorList>
            <person name="Corre E."/>
            <person name="Pelletier E."/>
            <person name="Niang G."/>
            <person name="Scheremetjew M."/>
            <person name="Finn R."/>
            <person name="Kale V."/>
            <person name="Holt S."/>
            <person name="Cochrane G."/>
            <person name="Meng A."/>
            <person name="Brown T."/>
            <person name="Cohen L."/>
        </authorList>
    </citation>
    <scope>NUCLEOTIDE SEQUENCE</scope>
    <source>
        <strain evidence="2">CCMP1594</strain>
    </source>
</reference>
<name>A0A7S4D3A3_9EUGL</name>
<dbReference type="Pfam" id="PF00313">
    <property type="entry name" value="CSD"/>
    <property type="match status" value="3"/>
</dbReference>
<feature type="domain" description="CSD" evidence="1">
    <location>
        <begin position="71"/>
        <end position="132"/>
    </location>
</feature>
<gene>
    <name evidence="2" type="ORF">EGYM00163_LOCUS26005</name>
</gene>
<evidence type="ECO:0000259" key="1">
    <source>
        <dbReference type="PROSITE" id="PS51857"/>
    </source>
</evidence>
<dbReference type="PANTHER" id="PTHR11544">
    <property type="entry name" value="COLD SHOCK DOMAIN CONTAINING PROTEINS"/>
    <property type="match status" value="1"/>
</dbReference>
<feature type="domain" description="CSD" evidence="1">
    <location>
        <begin position="184"/>
        <end position="246"/>
    </location>
</feature>
<dbReference type="AlphaFoldDB" id="A0A7S4D3A3"/>
<dbReference type="SMART" id="SM00357">
    <property type="entry name" value="CSP"/>
    <property type="match status" value="3"/>
</dbReference>
<dbReference type="InterPro" id="IPR050181">
    <property type="entry name" value="Cold_shock_domain"/>
</dbReference>
<feature type="domain" description="CSD" evidence="1">
    <location>
        <begin position="282"/>
        <end position="344"/>
    </location>
</feature>
<dbReference type="Gene3D" id="2.40.50.140">
    <property type="entry name" value="Nucleic acid-binding proteins"/>
    <property type="match status" value="3"/>
</dbReference>
<protein>
    <recommendedName>
        <fullName evidence="1">CSD domain-containing protein</fullName>
    </recommendedName>
</protein>
<dbReference type="GO" id="GO:0003676">
    <property type="term" value="F:nucleic acid binding"/>
    <property type="evidence" value="ECO:0007669"/>
    <property type="project" value="InterPro"/>
</dbReference>
<proteinExistence type="predicted"/>
<dbReference type="InterPro" id="IPR012340">
    <property type="entry name" value="NA-bd_OB-fold"/>
</dbReference>
<evidence type="ECO:0000313" key="2">
    <source>
        <dbReference type="EMBL" id="CAE0814849.1"/>
    </source>
</evidence>
<dbReference type="InterPro" id="IPR002059">
    <property type="entry name" value="CSP_DNA-bd"/>
</dbReference>